<dbReference type="InterPro" id="IPR029062">
    <property type="entry name" value="Class_I_gatase-like"/>
</dbReference>
<evidence type="ECO:0000256" key="4">
    <source>
        <dbReference type="ARBA" id="ARBA00022801"/>
    </source>
</evidence>
<dbReference type="AlphaFoldDB" id="A0A940P4F4"/>
<dbReference type="Gene3D" id="3.40.50.880">
    <property type="match status" value="1"/>
</dbReference>
<evidence type="ECO:0000256" key="8">
    <source>
        <dbReference type="ARBA" id="ARBA00047838"/>
    </source>
</evidence>
<dbReference type="InterPro" id="IPR010139">
    <property type="entry name" value="Imidazole-glycPsynth_HisH"/>
</dbReference>
<dbReference type="GO" id="GO:0004359">
    <property type="term" value="F:glutaminase activity"/>
    <property type="evidence" value="ECO:0007669"/>
    <property type="project" value="UniProtKB-EC"/>
</dbReference>
<comment type="pathway">
    <text evidence="1">Amino-acid biosynthesis; L-histidine biosynthesis; L-histidine from 5-phospho-alpha-D-ribose 1-diphosphate: step 5/9.</text>
</comment>
<reference evidence="11" key="1">
    <citation type="submission" date="2020-12" db="EMBL/GenBank/DDBJ databases">
        <title>Vagococcus allomyrinae sp. nov. and Enterococcus lavae sp. nov., isolated from the larvae of Allomyrina dichotoma.</title>
        <authorList>
            <person name="Lee S.D."/>
        </authorList>
    </citation>
    <scope>NUCLEOTIDE SEQUENCE</scope>
    <source>
        <strain evidence="11">BWB3-3</strain>
    </source>
</reference>
<protein>
    <submittedName>
        <fullName evidence="11">Imidazole glycerol phosphate synthase subunit HisH</fullName>
        <ecNumber evidence="11">2.4.2.-</ecNumber>
    </submittedName>
</protein>
<evidence type="ECO:0000256" key="3">
    <source>
        <dbReference type="ARBA" id="ARBA00022605"/>
    </source>
</evidence>
<dbReference type="PANTHER" id="PTHR42701:SF1">
    <property type="entry name" value="IMIDAZOLE GLYCEROL PHOSPHATE SYNTHASE SUBUNIT HISH"/>
    <property type="match status" value="1"/>
</dbReference>
<evidence type="ECO:0000256" key="6">
    <source>
        <dbReference type="ARBA" id="ARBA00023102"/>
    </source>
</evidence>
<keyword evidence="7" id="KW-0456">Lyase</keyword>
<dbReference type="RefSeq" id="WP_209527267.1">
    <property type="nucleotide sequence ID" value="NZ_JAEEGA010000006.1"/>
</dbReference>
<evidence type="ECO:0000256" key="7">
    <source>
        <dbReference type="ARBA" id="ARBA00023239"/>
    </source>
</evidence>
<evidence type="ECO:0000256" key="1">
    <source>
        <dbReference type="ARBA" id="ARBA00005091"/>
    </source>
</evidence>
<feature type="domain" description="Glutamine amidotransferase" evidence="10">
    <location>
        <begin position="10"/>
        <end position="192"/>
    </location>
</feature>
<dbReference type="InterPro" id="IPR017926">
    <property type="entry name" value="GATASE"/>
</dbReference>
<dbReference type="PANTHER" id="PTHR42701">
    <property type="entry name" value="IMIDAZOLE GLYCEROL PHOSPHATE SYNTHASE SUBUNIT HISH"/>
    <property type="match status" value="1"/>
</dbReference>
<keyword evidence="3" id="KW-0028">Amino-acid biosynthesis</keyword>
<proteinExistence type="predicted"/>
<gene>
    <name evidence="11" type="primary">hisH</name>
    <name evidence="11" type="ORF">I6N95_10190</name>
</gene>
<evidence type="ECO:0000256" key="9">
    <source>
        <dbReference type="ARBA" id="ARBA00049534"/>
    </source>
</evidence>
<evidence type="ECO:0000313" key="11">
    <source>
        <dbReference type="EMBL" id="MBP1041374.1"/>
    </source>
</evidence>
<keyword evidence="11" id="KW-0808">Transferase</keyword>
<name>A0A940P4F4_9ENTE</name>
<organism evidence="11 12">
    <name type="scientific">Vagococcus allomyrinae</name>
    <dbReference type="NCBI Taxonomy" id="2794353"/>
    <lineage>
        <taxon>Bacteria</taxon>
        <taxon>Bacillati</taxon>
        <taxon>Bacillota</taxon>
        <taxon>Bacilli</taxon>
        <taxon>Lactobacillales</taxon>
        <taxon>Enterococcaceae</taxon>
        <taxon>Vagococcus</taxon>
    </lineage>
</organism>
<keyword evidence="5" id="KW-0315">Glutamine amidotransferase</keyword>
<evidence type="ECO:0000259" key="10">
    <source>
        <dbReference type="Pfam" id="PF00117"/>
    </source>
</evidence>
<comment type="catalytic activity">
    <reaction evidence="9">
        <text>L-glutamine + H2O = L-glutamate + NH4(+)</text>
        <dbReference type="Rhea" id="RHEA:15889"/>
        <dbReference type="ChEBI" id="CHEBI:15377"/>
        <dbReference type="ChEBI" id="CHEBI:28938"/>
        <dbReference type="ChEBI" id="CHEBI:29985"/>
        <dbReference type="ChEBI" id="CHEBI:58359"/>
        <dbReference type="EC" id="3.5.1.2"/>
    </reaction>
</comment>
<dbReference type="GO" id="GO:0016829">
    <property type="term" value="F:lyase activity"/>
    <property type="evidence" value="ECO:0007669"/>
    <property type="project" value="UniProtKB-KW"/>
</dbReference>
<evidence type="ECO:0000256" key="5">
    <source>
        <dbReference type="ARBA" id="ARBA00022962"/>
    </source>
</evidence>
<accession>A0A940P4F4</accession>
<sequence>MNYQEKDVSSLITSLKKYGCQVEVSDQLEVIAKCDCLILPDGDSYAEAMATLREKELLGAIKAHAKAGKSLLGIGLGMHLLFEGTTVNGFTAGLELLEGLSENLPDDPAFPLPHTGQSTLIGVDETSDLTSGLANQKVGYHHSLTVDCDLNQIKALSQYSIKFPAIIQEQAIVGFQFLPELSPGGEQALSNFIKVS</sequence>
<comment type="catalytic activity">
    <reaction evidence="8">
        <text>5-[(5-phospho-1-deoxy-D-ribulos-1-ylimino)methylamino]-1-(5-phospho-beta-D-ribosyl)imidazole-4-carboxamide + L-glutamine = D-erythro-1-(imidazol-4-yl)glycerol 3-phosphate + 5-amino-1-(5-phospho-beta-D-ribosyl)imidazole-4-carboxamide + L-glutamate + H(+)</text>
        <dbReference type="Rhea" id="RHEA:24793"/>
        <dbReference type="ChEBI" id="CHEBI:15378"/>
        <dbReference type="ChEBI" id="CHEBI:29985"/>
        <dbReference type="ChEBI" id="CHEBI:58278"/>
        <dbReference type="ChEBI" id="CHEBI:58359"/>
        <dbReference type="ChEBI" id="CHEBI:58475"/>
        <dbReference type="ChEBI" id="CHEBI:58525"/>
        <dbReference type="EC" id="4.3.2.10"/>
    </reaction>
</comment>
<dbReference type="EC" id="2.4.2.-" evidence="11"/>
<dbReference type="Pfam" id="PF00117">
    <property type="entry name" value="GATase"/>
    <property type="match status" value="1"/>
</dbReference>
<dbReference type="GO" id="GO:0000105">
    <property type="term" value="P:L-histidine biosynthetic process"/>
    <property type="evidence" value="ECO:0007669"/>
    <property type="project" value="UniProtKB-KW"/>
</dbReference>
<keyword evidence="11" id="KW-0328">Glycosyltransferase</keyword>
<keyword evidence="4" id="KW-0378">Hydrolase</keyword>
<dbReference type="PROSITE" id="PS51273">
    <property type="entry name" value="GATASE_TYPE_1"/>
    <property type="match status" value="1"/>
</dbReference>
<keyword evidence="12" id="KW-1185">Reference proteome</keyword>
<dbReference type="GO" id="GO:0000107">
    <property type="term" value="F:imidazoleglycerol-phosphate synthase activity"/>
    <property type="evidence" value="ECO:0007669"/>
    <property type="project" value="TreeGrafter"/>
</dbReference>
<comment type="subunit">
    <text evidence="2">Heterodimer of HisH and HisF.</text>
</comment>
<dbReference type="Proteomes" id="UP000674938">
    <property type="component" value="Unassembled WGS sequence"/>
</dbReference>
<comment type="caution">
    <text evidence="11">The sequence shown here is derived from an EMBL/GenBank/DDBJ whole genome shotgun (WGS) entry which is preliminary data.</text>
</comment>
<evidence type="ECO:0000256" key="2">
    <source>
        <dbReference type="ARBA" id="ARBA00011152"/>
    </source>
</evidence>
<dbReference type="EMBL" id="JAEEGA010000006">
    <property type="protein sequence ID" value="MBP1041374.1"/>
    <property type="molecule type" value="Genomic_DNA"/>
</dbReference>
<evidence type="ECO:0000313" key="12">
    <source>
        <dbReference type="Proteomes" id="UP000674938"/>
    </source>
</evidence>
<keyword evidence="6" id="KW-0368">Histidine biosynthesis</keyword>
<dbReference type="SUPFAM" id="SSF52317">
    <property type="entry name" value="Class I glutamine amidotransferase-like"/>
    <property type="match status" value="1"/>
</dbReference>